<dbReference type="Pfam" id="PF13432">
    <property type="entry name" value="TPR_16"/>
    <property type="match status" value="1"/>
</dbReference>
<sequence length="215" mass="25339">KSDFLKALDCLNKALEIDPNYAEAMSRLGYVHMRLEFKKLPMKEVFNLCKKAIELNPTSPVTWNTMGNVYYKKKEFMNWEKKGDKYRKKNRFEEAIEINSKYHLAWNWLSVAYNKNREYEKAMISGKKALKLKPEDPTYIANLGRFYADKGDYNTGIDLCEKSLKIDSNYKHGWNKLGFIYNKKGDYEKAIEMSKKALEIDVGFSWAWNIDYTNV</sequence>
<organism evidence="3">
    <name type="scientific">marine sediment metagenome</name>
    <dbReference type="NCBI Taxonomy" id="412755"/>
    <lineage>
        <taxon>unclassified sequences</taxon>
        <taxon>metagenomes</taxon>
        <taxon>ecological metagenomes</taxon>
    </lineage>
</organism>
<dbReference type="AlphaFoldDB" id="X0Z7T4"/>
<comment type="caution">
    <text evidence="3">The sequence shown here is derived from an EMBL/GenBank/DDBJ whole genome shotgun (WGS) entry which is preliminary data.</text>
</comment>
<dbReference type="SMART" id="SM00028">
    <property type="entry name" value="TPR"/>
    <property type="match status" value="4"/>
</dbReference>
<evidence type="ECO:0000313" key="3">
    <source>
        <dbReference type="EMBL" id="GAG65149.1"/>
    </source>
</evidence>
<dbReference type="PROSITE" id="PS50293">
    <property type="entry name" value="TPR_REGION"/>
    <property type="match status" value="1"/>
</dbReference>
<dbReference type="InterPro" id="IPR011990">
    <property type="entry name" value="TPR-like_helical_dom_sf"/>
</dbReference>
<reference evidence="3" key="1">
    <citation type="journal article" date="2014" name="Front. Microbiol.">
        <title>High frequency of phylogenetically diverse reductive dehalogenase-homologous genes in deep subseafloor sedimentary metagenomes.</title>
        <authorList>
            <person name="Kawai M."/>
            <person name="Futagami T."/>
            <person name="Toyoda A."/>
            <person name="Takaki Y."/>
            <person name="Nishi S."/>
            <person name="Hori S."/>
            <person name="Arai W."/>
            <person name="Tsubouchi T."/>
            <person name="Morono Y."/>
            <person name="Uchiyama I."/>
            <person name="Ito T."/>
            <person name="Fujiyama A."/>
            <person name="Inagaki F."/>
            <person name="Takami H."/>
        </authorList>
    </citation>
    <scope>NUCLEOTIDE SEQUENCE</scope>
    <source>
        <strain evidence="3">Expedition CK06-06</strain>
    </source>
</reference>
<protein>
    <submittedName>
        <fullName evidence="3">Uncharacterized protein</fullName>
    </submittedName>
</protein>
<dbReference type="SUPFAM" id="SSF48452">
    <property type="entry name" value="TPR-like"/>
    <property type="match status" value="1"/>
</dbReference>
<evidence type="ECO:0000256" key="2">
    <source>
        <dbReference type="ARBA" id="ARBA00022803"/>
    </source>
</evidence>
<dbReference type="PANTHER" id="PTHR44943:SF8">
    <property type="entry name" value="TPR REPEAT-CONTAINING PROTEIN MJ0263"/>
    <property type="match status" value="1"/>
</dbReference>
<dbReference type="Pfam" id="PF13431">
    <property type="entry name" value="TPR_17"/>
    <property type="match status" value="1"/>
</dbReference>
<feature type="non-terminal residue" evidence="3">
    <location>
        <position position="1"/>
    </location>
</feature>
<dbReference type="Gene3D" id="1.25.40.10">
    <property type="entry name" value="Tetratricopeptide repeat domain"/>
    <property type="match status" value="3"/>
</dbReference>
<keyword evidence="1" id="KW-0677">Repeat</keyword>
<evidence type="ECO:0000256" key="1">
    <source>
        <dbReference type="ARBA" id="ARBA00022737"/>
    </source>
</evidence>
<proteinExistence type="predicted"/>
<dbReference type="InterPro" id="IPR019734">
    <property type="entry name" value="TPR_rpt"/>
</dbReference>
<accession>X0Z7T4</accession>
<gene>
    <name evidence="3" type="ORF">S01H4_14885</name>
</gene>
<dbReference type="Pfam" id="PF13414">
    <property type="entry name" value="TPR_11"/>
    <property type="match status" value="1"/>
</dbReference>
<dbReference type="EMBL" id="BART01006526">
    <property type="protein sequence ID" value="GAG65149.1"/>
    <property type="molecule type" value="Genomic_DNA"/>
</dbReference>
<dbReference type="PROSITE" id="PS50005">
    <property type="entry name" value="TPR"/>
    <property type="match status" value="3"/>
</dbReference>
<dbReference type="Pfam" id="PF13424">
    <property type="entry name" value="TPR_12"/>
    <property type="match status" value="1"/>
</dbReference>
<keyword evidence="2" id="KW-0802">TPR repeat</keyword>
<name>X0Z7T4_9ZZZZ</name>
<dbReference type="InterPro" id="IPR051685">
    <property type="entry name" value="Ycf3/AcsC/BcsC/TPR_MFPF"/>
</dbReference>
<dbReference type="PANTHER" id="PTHR44943">
    <property type="entry name" value="CELLULOSE SYNTHASE OPERON PROTEIN C"/>
    <property type="match status" value="1"/>
</dbReference>